<keyword evidence="4 6" id="KW-1133">Transmembrane helix</keyword>
<evidence type="ECO:0000256" key="5">
    <source>
        <dbReference type="ARBA" id="ARBA00023136"/>
    </source>
</evidence>
<feature type="transmembrane region" description="Helical" evidence="6">
    <location>
        <begin position="85"/>
        <end position="104"/>
    </location>
</feature>
<evidence type="ECO:0000256" key="3">
    <source>
        <dbReference type="ARBA" id="ARBA00022692"/>
    </source>
</evidence>
<dbReference type="RefSeq" id="WP_083635295.1">
    <property type="nucleotide sequence ID" value="NZ_CP018258.1"/>
</dbReference>
<evidence type="ECO:0000256" key="2">
    <source>
        <dbReference type="ARBA" id="ARBA00022448"/>
    </source>
</evidence>
<feature type="transmembrane region" description="Helical" evidence="6">
    <location>
        <begin position="171"/>
        <end position="193"/>
    </location>
</feature>
<keyword evidence="3 6" id="KW-0812">Transmembrane</keyword>
<feature type="transmembrane region" description="Helical" evidence="6">
    <location>
        <begin position="143"/>
        <end position="165"/>
    </location>
</feature>
<dbReference type="InterPro" id="IPR020846">
    <property type="entry name" value="MFS_dom"/>
</dbReference>
<dbReference type="GO" id="GO:0005886">
    <property type="term" value="C:plasma membrane"/>
    <property type="evidence" value="ECO:0007669"/>
    <property type="project" value="UniProtKB-SubCell"/>
</dbReference>
<evidence type="ECO:0000313" key="8">
    <source>
        <dbReference type="EMBL" id="APV43521.1"/>
    </source>
</evidence>
<dbReference type="CDD" id="cd17321">
    <property type="entry name" value="MFS_MMR_MDR_like"/>
    <property type="match status" value="1"/>
</dbReference>
<sequence length="482" mass="50286">MLPHSVLPPAAEAKARRGGLIAAIVASFLTPFMGASVNIALPPIGLEFSLDAVTLGWVATAYILAAAVFLLPFGRLADIIGRRKVFIAGLASYTVTSILVALVHNGGQLIVMRVFQGVSGALLFGTGMAILTSIFPPSERGKVLGLNAAAVYIGLSIGPTVGGVITDAWGWRGIFLLNAGLAFFALVVVLTQLKTEFQECKGEAFDLKGAIVYGLALCALMLGFSELPDNIGFILLVVGAGGLAAFVWFESRIQFPLLSVKMFRHNTVFAMSNAASLINYAATFAVGFLLSLYLQFVKGFSPTDAGLVLVAQPVVMALISPWAGRSADRLGPRFLASLGMAISAIGLAMFIFIGNNTSMVYVIAGLVILGAGFGLFSSPNTSAVMGSVERRQYGVASATLGTTRLVGQMLSLGIAMLLFSLIIGHVRISGAVQDELVSSLRVAFAIFTGLCIVGVFASLARGTGVPVPPPPASPHRNIKSST</sequence>
<feature type="transmembrane region" description="Helical" evidence="6">
    <location>
        <begin position="53"/>
        <end position="73"/>
    </location>
</feature>
<feature type="transmembrane region" description="Helical" evidence="6">
    <location>
        <begin position="440"/>
        <end position="460"/>
    </location>
</feature>
<feature type="transmembrane region" description="Helical" evidence="6">
    <location>
        <begin position="110"/>
        <end position="131"/>
    </location>
</feature>
<feature type="transmembrane region" description="Helical" evidence="6">
    <location>
        <begin position="305"/>
        <end position="322"/>
    </location>
</feature>
<organism evidence="8 9">
    <name type="scientific">Dehalogenimonas formicexedens</name>
    <dbReference type="NCBI Taxonomy" id="1839801"/>
    <lineage>
        <taxon>Bacteria</taxon>
        <taxon>Bacillati</taxon>
        <taxon>Chloroflexota</taxon>
        <taxon>Dehalococcoidia</taxon>
        <taxon>Dehalococcoidales</taxon>
        <taxon>Dehalococcoidaceae</taxon>
        <taxon>Dehalogenimonas</taxon>
    </lineage>
</organism>
<dbReference type="PROSITE" id="PS50850">
    <property type="entry name" value="MFS"/>
    <property type="match status" value="1"/>
</dbReference>
<dbReference type="SUPFAM" id="SSF103473">
    <property type="entry name" value="MFS general substrate transporter"/>
    <property type="match status" value="1"/>
</dbReference>
<protein>
    <submittedName>
        <fullName evidence="8">Drug resistance transporter, EmrB/QacA subfamily</fullName>
    </submittedName>
</protein>
<dbReference type="Gene3D" id="1.20.1720.10">
    <property type="entry name" value="Multidrug resistance protein D"/>
    <property type="match status" value="1"/>
</dbReference>
<dbReference type="AlphaFoldDB" id="A0A1P8F4W3"/>
<keyword evidence="9" id="KW-1185">Reference proteome</keyword>
<feature type="transmembrane region" description="Helical" evidence="6">
    <location>
        <begin position="359"/>
        <end position="376"/>
    </location>
</feature>
<evidence type="ECO:0000256" key="1">
    <source>
        <dbReference type="ARBA" id="ARBA00004651"/>
    </source>
</evidence>
<dbReference type="InterPro" id="IPR036259">
    <property type="entry name" value="MFS_trans_sf"/>
</dbReference>
<dbReference type="InterPro" id="IPR011701">
    <property type="entry name" value="MFS"/>
</dbReference>
<reference evidence="9" key="1">
    <citation type="submission" date="2016-11" db="EMBL/GenBank/DDBJ databases">
        <title>Dehalogenimonas formicexedens sp. nov., a chlorinated alkane respiring bacterium isolated from contaminated groundwater.</title>
        <authorList>
            <person name="Key T.A."/>
            <person name="Bowman K.S."/>
            <person name="Lee I."/>
            <person name="Chun J."/>
            <person name="Albuquerque L."/>
            <person name="da Costa M.S."/>
            <person name="Rainey F.A."/>
            <person name="Moe W.M."/>
        </authorList>
    </citation>
    <scope>NUCLEOTIDE SEQUENCE [LARGE SCALE GENOMIC DNA]</scope>
    <source>
        <strain evidence="9">NSZ-14</strain>
    </source>
</reference>
<name>A0A1P8F4W3_9CHLR</name>
<dbReference type="Pfam" id="PF07690">
    <property type="entry name" value="MFS_1"/>
    <property type="match status" value="1"/>
</dbReference>
<feature type="transmembrane region" description="Helical" evidence="6">
    <location>
        <begin position="205"/>
        <end position="225"/>
    </location>
</feature>
<gene>
    <name evidence="8" type="ORF">Dform_00158</name>
</gene>
<evidence type="ECO:0000256" key="6">
    <source>
        <dbReference type="SAM" id="Phobius"/>
    </source>
</evidence>
<feature type="transmembrane region" description="Helical" evidence="6">
    <location>
        <begin position="20"/>
        <end position="41"/>
    </location>
</feature>
<dbReference type="PANTHER" id="PTHR42718">
    <property type="entry name" value="MAJOR FACILITATOR SUPERFAMILY MULTIDRUG TRANSPORTER MFSC"/>
    <property type="match status" value="1"/>
</dbReference>
<feature type="transmembrane region" description="Helical" evidence="6">
    <location>
        <begin position="409"/>
        <end position="428"/>
    </location>
</feature>
<evidence type="ECO:0000259" key="7">
    <source>
        <dbReference type="PROSITE" id="PS50850"/>
    </source>
</evidence>
<evidence type="ECO:0000256" key="4">
    <source>
        <dbReference type="ARBA" id="ARBA00022989"/>
    </source>
</evidence>
<feature type="transmembrane region" description="Helical" evidence="6">
    <location>
        <begin position="231"/>
        <end position="249"/>
    </location>
</feature>
<dbReference type="OrthoDB" id="102502at2"/>
<dbReference type="STRING" id="1839801.Dform_00158"/>
<feature type="transmembrane region" description="Helical" evidence="6">
    <location>
        <begin position="334"/>
        <end position="353"/>
    </location>
</feature>
<keyword evidence="2" id="KW-0813">Transport</keyword>
<dbReference type="Gene3D" id="1.20.1250.20">
    <property type="entry name" value="MFS general substrate transporter like domains"/>
    <property type="match status" value="1"/>
</dbReference>
<dbReference type="KEGG" id="dfo:Dform_00158"/>
<dbReference type="Proteomes" id="UP000185934">
    <property type="component" value="Chromosome"/>
</dbReference>
<proteinExistence type="predicted"/>
<comment type="subcellular location">
    <subcellularLocation>
        <location evidence="1">Cell membrane</location>
        <topology evidence="1">Multi-pass membrane protein</topology>
    </subcellularLocation>
</comment>
<feature type="domain" description="Major facilitator superfamily (MFS) profile" evidence="7">
    <location>
        <begin position="19"/>
        <end position="466"/>
    </location>
</feature>
<keyword evidence="5 6" id="KW-0472">Membrane</keyword>
<dbReference type="FunFam" id="1.20.1250.20:FF:000503">
    <property type="entry name" value="Drug resistance transporter, EmrB/QacA subfamily"/>
    <property type="match status" value="1"/>
</dbReference>
<dbReference type="GO" id="GO:0022857">
    <property type="term" value="F:transmembrane transporter activity"/>
    <property type="evidence" value="ECO:0007669"/>
    <property type="project" value="InterPro"/>
</dbReference>
<accession>A0A1P8F4W3</accession>
<dbReference type="PANTHER" id="PTHR42718:SF9">
    <property type="entry name" value="MAJOR FACILITATOR SUPERFAMILY MULTIDRUG TRANSPORTER MFSC"/>
    <property type="match status" value="1"/>
</dbReference>
<evidence type="ECO:0000313" key="9">
    <source>
        <dbReference type="Proteomes" id="UP000185934"/>
    </source>
</evidence>
<dbReference type="EMBL" id="CP018258">
    <property type="protein sequence ID" value="APV43521.1"/>
    <property type="molecule type" value="Genomic_DNA"/>
</dbReference>
<feature type="transmembrane region" description="Helical" evidence="6">
    <location>
        <begin position="270"/>
        <end position="293"/>
    </location>
</feature>